<feature type="region of interest" description="Disordered" evidence="1">
    <location>
        <begin position="102"/>
        <end position="131"/>
    </location>
</feature>
<dbReference type="EMBL" id="VSRR010005238">
    <property type="protein sequence ID" value="MPC41929.1"/>
    <property type="molecule type" value="Genomic_DNA"/>
</dbReference>
<dbReference type="Proteomes" id="UP000324222">
    <property type="component" value="Unassembled WGS sequence"/>
</dbReference>
<feature type="region of interest" description="Disordered" evidence="1">
    <location>
        <begin position="1"/>
        <end position="38"/>
    </location>
</feature>
<keyword evidence="3" id="KW-1185">Reference proteome</keyword>
<dbReference type="AlphaFoldDB" id="A0A5B7F9L8"/>
<evidence type="ECO:0000256" key="1">
    <source>
        <dbReference type="SAM" id="MobiDB-lite"/>
    </source>
</evidence>
<feature type="compositionally biased region" description="Basic and acidic residues" evidence="1">
    <location>
        <begin position="8"/>
        <end position="18"/>
    </location>
</feature>
<reference evidence="2 3" key="1">
    <citation type="submission" date="2019-05" db="EMBL/GenBank/DDBJ databases">
        <title>Another draft genome of Portunus trituberculatus and its Hox gene families provides insights of decapod evolution.</title>
        <authorList>
            <person name="Jeong J.-H."/>
            <person name="Song I."/>
            <person name="Kim S."/>
            <person name="Choi T."/>
            <person name="Kim D."/>
            <person name="Ryu S."/>
            <person name="Kim W."/>
        </authorList>
    </citation>
    <scope>NUCLEOTIDE SEQUENCE [LARGE SCALE GENOMIC DNA]</scope>
    <source>
        <tissue evidence="2">Muscle</tissue>
    </source>
</reference>
<protein>
    <submittedName>
        <fullName evidence="2">Uncharacterized protein</fullName>
    </submittedName>
</protein>
<gene>
    <name evidence="2" type="ORF">E2C01_035539</name>
</gene>
<name>A0A5B7F9L8_PORTR</name>
<feature type="compositionally biased region" description="Basic and acidic residues" evidence="1">
    <location>
        <begin position="102"/>
        <end position="117"/>
    </location>
</feature>
<evidence type="ECO:0000313" key="2">
    <source>
        <dbReference type="EMBL" id="MPC41929.1"/>
    </source>
</evidence>
<comment type="caution">
    <text evidence="2">The sequence shown here is derived from an EMBL/GenBank/DDBJ whole genome shotgun (WGS) entry which is preliminary data.</text>
</comment>
<proteinExistence type="predicted"/>
<sequence length="150" mass="16497">MATCVGMRGDRPRTEPRGRGSLLACPGGPNSPADPGDLSLLLQGEGGVALVPSPKSQRPTNSLTCIDKLQDIYEGAVEVERWSNNLEDDVERARLRHLETRERRVEGEAEGGKEEGRSLAMRVEGRRKGRKKGWREEVNSYIVGITKGET</sequence>
<evidence type="ECO:0000313" key="3">
    <source>
        <dbReference type="Proteomes" id="UP000324222"/>
    </source>
</evidence>
<organism evidence="2 3">
    <name type="scientific">Portunus trituberculatus</name>
    <name type="common">Swimming crab</name>
    <name type="synonym">Neptunus trituberculatus</name>
    <dbReference type="NCBI Taxonomy" id="210409"/>
    <lineage>
        <taxon>Eukaryota</taxon>
        <taxon>Metazoa</taxon>
        <taxon>Ecdysozoa</taxon>
        <taxon>Arthropoda</taxon>
        <taxon>Crustacea</taxon>
        <taxon>Multicrustacea</taxon>
        <taxon>Malacostraca</taxon>
        <taxon>Eumalacostraca</taxon>
        <taxon>Eucarida</taxon>
        <taxon>Decapoda</taxon>
        <taxon>Pleocyemata</taxon>
        <taxon>Brachyura</taxon>
        <taxon>Eubrachyura</taxon>
        <taxon>Portunoidea</taxon>
        <taxon>Portunidae</taxon>
        <taxon>Portuninae</taxon>
        <taxon>Portunus</taxon>
    </lineage>
</organism>
<accession>A0A5B7F9L8</accession>